<dbReference type="Proteomes" id="UP000807504">
    <property type="component" value="Unassembled WGS sequence"/>
</dbReference>
<keyword evidence="2" id="KW-0732">Signal</keyword>
<organism evidence="3 4">
    <name type="scientific">Argiope bruennichi</name>
    <name type="common">Wasp spider</name>
    <name type="synonym">Aranea bruennichi</name>
    <dbReference type="NCBI Taxonomy" id="94029"/>
    <lineage>
        <taxon>Eukaryota</taxon>
        <taxon>Metazoa</taxon>
        <taxon>Ecdysozoa</taxon>
        <taxon>Arthropoda</taxon>
        <taxon>Chelicerata</taxon>
        <taxon>Arachnida</taxon>
        <taxon>Araneae</taxon>
        <taxon>Araneomorphae</taxon>
        <taxon>Entelegynae</taxon>
        <taxon>Araneoidea</taxon>
        <taxon>Araneidae</taxon>
        <taxon>Argiope</taxon>
    </lineage>
</organism>
<feature type="chain" id="PRO_5035922569" description="Secreted protein" evidence="2">
    <location>
        <begin position="18"/>
        <end position="227"/>
    </location>
</feature>
<reference evidence="3" key="2">
    <citation type="submission" date="2020-06" db="EMBL/GenBank/DDBJ databases">
        <authorList>
            <person name="Sheffer M."/>
        </authorList>
    </citation>
    <scope>NUCLEOTIDE SEQUENCE</scope>
</reference>
<evidence type="ECO:0000256" key="2">
    <source>
        <dbReference type="SAM" id="SignalP"/>
    </source>
</evidence>
<proteinExistence type="predicted"/>
<sequence length="227" mass="23208">MFAKIVIFCAALAASHASFVGPLGLGAPVLAAGPLGYGKGLISALELPPYPAREPPSTMLLLQAELQSLLLLPMPAPIVGGRHLLCCSVQLAHTSLVGPLGLRAPSELVMESSPTGLRAGNGDPHQLDSELVFHFLRALSASPASFVGPLGLGTPVPAAGPLSYGKGNDAAPAVATVSSQRNAINHVPVDPLPLLPPLGMGAPNFGGPILTRPRPCPPSPPRERHNT</sequence>
<gene>
    <name evidence="3" type="ORF">HNY73_009206</name>
</gene>
<dbReference type="EMBL" id="JABXBU010000015">
    <property type="protein sequence ID" value="KAF8787627.1"/>
    <property type="molecule type" value="Genomic_DNA"/>
</dbReference>
<accession>A0A8T0F8U0</accession>
<comment type="caution">
    <text evidence="3">The sequence shown here is derived from an EMBL/GenBank/DDBJ whole genome shotgun (WGS) entry which is preliminary data.</text>
</comment>
<reference evidence="3" key="1">
    <citation type="journal article" date="2020" name="bioRxiv">
        <title>Chromosome-level reference genome of the European wasp spider Argiope bruennichi: a resource for studies on range expansion and evolutionary adaptation.</title>
        <authorList>
            <person name="Sheffer M.M."/>
            <person name="Hoppe A."/>
            <person name="Krehenwinkel H."/>
            <person name="Uhl G."/>
            <person name="Kuss A.W."/>
            <person name="Jensen L."/>
            <person name="Jensen C."/>
            <person name="Gillespie R.G."/>
            <person name="Hoff K.J."/>
            <person name="Prost S."/>
        </authorList>
    </citation>
    <scope>NUCLEOTIDE SEQUENCE</scope>
</reference>
<evidence type="ECO:0000313" key="3">
    <source>
        <dbReference type="EMBL" id="KAF8787627.1"/>
    </source>
</evidence>
<evidence type="ECO:0000313" key="4">
    <source>
        <dbReference type="Proteomes" id="UP000807504"/>
    </source>
</evidence>
<protein>
    <recommendedName>
        <fullName evidence="5">Secreted protein</fullName>
    </recommendedName>
</protein>
<keyword evidence="4" id="KW-1185">Reference proteome</keyword>
<feature type="region of interest" description="Disordered" evidence="1">
    <location>
        <begin position="205"/>
        <end position="227"/>
    </location>
</feature>
<evidence type="ECO:0000256" key="1">
    <source>
        <dbReference type="SAM" id="MobiDB-lite"/>
    </source>
</evidence>
<dbReference type="AlphaFoldDB" id="A0A8T0F8U0"/>
<evidence type="ECO:0008006" key="5">
    <source>
        <dbReference type="Google" id="ProtNLM"/>
    </source>
</evidence>
<feature type="signal peptide" evidence="2">
    <location>
        <begin position="1"/>
        <end position="17"/>
    </location>
</feature>
<name>A0A8T0F8U0_ARGBR</name>